<feature type="transmembrane region" description="Helical" evidence="1">
    <location>
        <begin position="166"/>
        <end position="190"/>
    </location>
</feature>
<reference evidence="3 4" key="1">
    <citation type="journal article" date="2017" name="Front. Microbiol.">
        <title>Phaeobacter piscinae sp. nov., a species of the Roseobacter group and potential aquaculture probiont.</title>
        <authorList>
            <person name="Sonnenschein E.C."/>
            <person name="Phippen C.B.W."/>
            <person name="Nielsen K.F."/>
            <person name="Mateiu R.V."/>
            <person name="Melchiorsen J."/>
            <person name="Gram L."/>
            <person name="Overmann J."/>
            <person name="Freese H.M."/>
        </authorList>
    </citation>
    <scope>NUCLEOTIDE SEQUENCE [LARGE SCALE GENOMIC DNA]</scope>
    <source>
        <strain evidence="3 4">P13</strain>
    </source>
</reference>
<dbReference type="Proteomes" id="UP000218606">
    <property type="component" value="Chromosome"/>
</dbReference>
<proteinExistence type="predicted"/>
<dbReference type="GO" id="GO:0005886">
    <property type="term" value="C:plasma membrane"/>
    <property type="evidence" value="ECO:0007669"/>
    <property type="project" value="TreeGrafter"/>
</dbReference>
<feature type="transmembrane region" description="Helical" evidence="1">
    <location>
        <begin position="140"/>
        <end position="159"/>
    </location>
</feature>
<protein>
    <submittedName>
        <fullName evidence="3">SNARE associated Golgi protein</fullName>
    </submittedName>
</protein>
<feature type="transmembrane region" description="Helical" evidence="1">
    <location>
        <begin position="42"/>
        <end position="61"/>
    </location>
</feature>
<dbReference type="Pfam" id="PF09335">
    <property type="entry name" value="VTT_dom"/>
    <property type="match status" value="1"/>
</dbReference>
<organism evidence="3 4">
    <name type="scientific">Phaeobacter piscinae</name>
    <dbReference type="NCBI Taxonomy" id="1580596"/>
    <lineage>
        <taxon>Bacteria</taxon>
        <taxon>Pseudomonadati</taxon>
        <taxon>Pseudomonadota</taxon>
        <taxon>Alphaproteobacteria</taxon>
        <taxon>Rhodobacterales</taxon>
        <taxon>Roseobacteraceae</taxon>
        <taxon>Phaeobacter</taxon>
    </lineage>
</organism>
<accession>A0AAN1GSI9</accession>
<keyword evidence="1" id="KW-0472">Membrane</keyword>
<gene>
    <name evidence="3" type="ORF">PhaeoP13_02310</name>
</gene>
<dbReference type="AlphaFoldDB" id="A0AAN1GSI9"/>
<evidence type="ECO:0000259" key="2">
    <source>
        <dbReference type="Pfam" id="PF09335"/>
    </source>
</evidence>
<name>A0AAN1GSI9_9RHOB</name>
<dbReference type="EMBL" id="CP010767">
    <property type="protein sequence ID" value="ATG44231.1"/>
    <property type="molecule type" value="Genomic_DNA"/>
</dbReference>
<dbReference type="PANTHER" id="PTHR42709">
    <property type="entry name" value="ALKALINE PHOSPHATASE LIKE PROTEIN"/>
    <property type="match status" value="1"/>
</dbReference>
<keyword evidence="1" id="KW-0812">Transmembrane</keyword>
<dbReference type="PANTHER" id="PTHR42709:SF9">
    <property type="entry name" value="ALKALINE PHOSPHATASE LIKE PROTEIN"/>
    <property type="match status" value="1"/>
</dbReference>
<feature type="transmembrane region" description="Helical" evidence="1">
    <location>
        <begin position="12"/>
        <end position="30"/>
    </location>
</feature>
<evidence type="ECO:0000313" key="4">
    <source>
        <dbReference type="Proteomes" id="UP000218606"/>
    </source>
</evidence>
<dbReference type="InterPro" id="IPR032816">
    <property type="entry name" value="VTT_dom"/>
</dbReference>
<dbReference type="RefSeq" id="WP_096872004.1">
    <property type="nucleotide sequence ID" value="NZ_CP010656.1"/>
</dbReference>
<keyword evidence="1" id="KW-1133">Transmembrane helix</keyword>
<sequence>MTDAFLALIPTYGPWIIFVSVTLSCLAVPIPSSLMVMTAGGFAAAGDFLFLELVGFAFVGFAVGDQILYWASRGFGTRLIAKLLRRQRASKVIERAQTLIDRRGLFAIFLTRTALSPLGPYVGCLSGALKHSWVNFTLPALAGGVVWTICYATLGFTFAGHISQIASLITGSVGMIVAGTVAVVGVIVLYNSYAQHAKGSKGDPNRA</sequence>
<evidence type="ECO:0000256" key="1">
    <source>
        <dbReference type="SAM" id="Phobius"/>
    </source>
</evidence>
<dbReference type="InterPro" id="IPR051311">
    <property type="entry name" value="DedA_domain"/>
</dbReference>
<feature type="domain" description="VTT" evidence="2">
    <location>
        <begin position="30"/>
        <end position="155"/>
    </location>
</feature>
<evidence type="ECO:0000313" key="3">
    <source>
        <dbReference type="EMBL" id="ATG44231.1"/>
    </source>
</evidence>